<organism evidence="1 2">
    <name type="scientific">Massilia cellulosiltytica</name>
    <dbReference type="NCBI Taxonomy" id="2683234"/>
    <lineage>
        <taxon>Bacteria</taxon>
        <taxon>Pseudomonadati</taxon>
        <taxon>Pseudomonadota</taxon>
        <taxon>Betaproteobacteria</taxon>
        <taxon>Burkholderiales</taxon>
        <taxon>Oxalobacteraceae</taxon>
        <taxon>Telluria group</taxon>
        <taxon>Massilia</taxon>
    </lineage>
</organism>
<comment type="caution">
    <text evidence="1">The sequence shown here is derived from an EMBL/GenBank/DDBJ whole genome shotgun (WGS) entry which is preliminary data.</text>
</comment>
<gene>
    <name evidence="1" type="ORF">GPY61_28550</name>
</gene>
<keyword evidence="2" id="KW-1185">Reference proteome</keyword>
<protein>
    <submittedName>
        <fullName evidence="1">Uncharacterized protein</fullName>
    </submittedName>
</protein>
<reference evidence="1 2" key="1">
    <citation type="submission" date="2019-12" db="EMBL/GenBank/DDBJ databases">
        <authorList>
            <person name="Li C."/>
            <person name="Zhao J."/>
        </authorList>
    </citation>
    <scope>NUCLEOTIDE SEQUENCE [LARGE SCALE GENOMIC DNA]</scope>
    <source>
        <strain evidence="1 2">NEAU-DD11</strain>
    </source>
</reference>
<dbReference type="RefSeq" id="WP_056128978.1">
    <property type="nucleotide sequence ID" value="NZ_WSES01000010.1"/>
</dbReference>
<dbReference type="AlphaFoldDB" id="A0A7X3G568"/>
<dbReference type="Proteomes" id="UP000443353">
    <property type="component" value="Unassembled WGS sequence"/>
</dbReference>
<evidence type="ECO:0000313" key="1">
    <source>
        <dbReference type="EMBL" id="MVW63885.1"/>
    </source>
</evidence>
<sequence length="297" mass="32814">MLPAIVIEKLPRLIRAIRLIPGNASADEAAGLADELAGITAMVAEKFTNDRTAEGIQRAQLLSVGCVSLGLEHLVKEEMEMRDGAQGDLDALDVLLGEGAEFVFQQGFRLIRDLAALPEDTLLGEFDSDPVYSARRLKELFVDICTADPGETWSGYERYLGQLKQRQDVQAIVRAAQWLRRHHWEGPVKDPDLNAEGVIALAIIFGIEGGGRIVARTGQKEFERFVQTVRKAKPDFDAGWAALLEQIPAPHQAIIADRIQSYRNSILLQNIAGKVPLKELFVELENYAGSEIDAEYP</sequence>
<accession>A0A7X3G568</accession>
<name>A0A7X3G568_9BURK</name>
<proteinExistence type="predicted"/>
<dbReference type="EMBL" id="WSES01000010">
    <property type="protein sequence ID" value="MVW63885.1"/>
    <property type="molecule type" value="Genomic_DNA"/>
</dbReference>
<evidence type="ECO:0000313" key="2">
    <source>
        <dbReference type="Proteomes" id="UP000443353"/>
    </source>
</evidence>